<evidence type="ECO:0000259" key="5">
    <source>
        <dbReference type="PROSITE" id="PS50102"/>
    </source>
</evidence>
<dbReference type="InterPro" id="IPR012677">
    <property type="entry name" value="Nucleotide-bd_a/b_plait_sf"/>
</dbReference>
<comment type="subcellular location">
    <subcellularLocation>
        <location evidence="1">Nucleus</location>
    </subcellularLocation>
</comment>
<keyword evidence="2 4" id="KW-0694">RNA-binding</keyword>
<dbReference type="InterPro" id="IPR000504">
    <property type="entry name" value="RRM_dom"/>
</dbReference>
<evidence type="ECO:0000313" key="6">
    <source>
        <dbReference type="EMBL" id="KAF5737909.1"/>
    </source>
</evidence>
<accession>A0A7J7CVD9</accession>
<dbReference type="Gene3D" id="3.30.70.330">
    <property type="match status" value="1"/>
</dbReference>
<organism evidence="6 7">
    <name type="scientific">Tripterygium wilfordii</name>
    <name type="common">Thunder God vine</name>
    <dbReference type="NCBI Taxonomy" id="458696"/>
    <lineage>
        <taxon>Eukaryota</taxon>
        <taxon>Viridiplantae</taxon>
        <taxon>Streptophyta</taxon>
        <taxon>Embryophyta</taxon>
        <taxon>Tracheophyta</taxon>
        <taxon>Spermatophyta</taxon>
        <taxon>Magnoliopsida</taxon>
        <taxon>eudicotyledons</taxon>
        <taxon>Gunneridae</taxon>
        <taxon>Pentapetalae</taxon>
        <taxon>rosids</taxon>
        <taxon>fabids</taxon>
        <taxon>Celastrales</taxon>
        <taxon>Celastraceae</taxon>
        <taxon>Tripterygium</taxon>
    </lineage>
</organism>
<proteinExistence type="predicted"/>
<dbReference type="Proteomes" id="UP000593562">
    <property type="component" value="Unassembled WGS sequence"/>
</dbReference>
<reference evidence="6 7" key="1">
    <citation type="journal article" date="2020" name="Nat. Commun.">
        <title>Genome of Tripterygium wilfordii and identification of cytochrome P450 involved in triptolide biosynthesis.</title>
        <authorList>
            <person name="Tu L."/>
            <person name="Su P."/>
            <person name="Zhang Z."/>
            <person name="Gao L."/>
            <person name="Wang J."/>
            <person name="Hu T."/>
            <person name="Zhou J."/>
            <person name="Zhang Y."/>
            <person name="Zhao Y."/>
            <person name="Liu Y."/>
            <person name="Song Y."/>
            <person name="Tong Y."/>
            <person name="Lu Y."/>
            <person name="Yang J."/>
            <person name="Xu C."/>
            <person name="Jia M."/>
            <person name="Peters R.J."/>
            <person name="Huang L."/>
            <person name="Gao W."/>
        </authorList>
    </citation>
    <scope>NUCLEOTIDE SEQUENCE [LARGE SCALE GENOMIC DNA]</scope>
    <source>
        <strain evidence="7">cv. XIE 37</strain>
        <tissue evidence="6">Leaf</tissue>
    </source>
</reference>
<evidence type="ECO:0000256" key="1">
    <source>
        <dbReference type="ARBA" id="ARBA00004123"/>
    </source>
</evidence>
<dbReference type="AlphaFoldDB" id="A0A7J7CVD9"/>
<protein>
    <submittedName>
        <fullName evidence="6">TBP-associated factor 15 isoform 1</fullName>
    </submittedName>
</protein>
<dbReference type="SUPFAM" id="SSF54928">
    <property type="entry name" value="RNA-binding domain, RBD"/>
    <property type="match status" value="1"/>
</dbReference>
<name>A0A7J7CVD9_TRIWF</name>
<evidence type="ECO:0000256" key="4">
    <source>
        <dbReference type="PROSITE-ProRule" id="PRU00176"/>
    </source>
</evidence>
<dbReference type="PROSITE" id="PS50102">
    <property type="entry name" value="RRM"/>
    <property type="match status" value="1"/>
</dbReference>
<comment type="caution">
    <text evidence="6">The sequence shown here is derived from an EMBL/GenBank/DDBJ whole genome shotgun (WGS) entry which is preliminary data.</text>
</comment>
<dbReference type="PANTHER" id="PTHR23238">
    <property type="entry name" value="RNA BINDING PROTEIN"/>
    <property type="match status" value="1"/>
</dbReference>
<feature type="domain" description="RRM" evidence="5">
    <location>
        <begin position="15"/>
        <end position="98"/>
    </location>
</feature>
<gene>
    <name evidence="6" type="ORF">HS088_TW13G00800</name>
</gene>
<dbReference type="GO" id="GO:0006355">
    <property type="term" value="P:regulation of DNA-templated transcription"/>
    <property type="evidence" value="ECO:0007669"/>
    <property type="project" value="InterPro"/>
</dbReference>
<dbReference type="EMBL" id="JAAARO010000013">
    <property type="protein sequence ID" value="KAF5737909.1"/>
    <property type="molecule type" value="Genomic_DNA"/>
</dbReference>
<dbReference type="GO" id="GO:0003723">
    <property type="term" value="F:RNA binding"/>
    <property type="evidence" value="ECO:0007669"/>
    <property type="project" value="UniProtKB-UniRule"/>
</dbReference>
<dbReference type="InterPro" id="IPR034870">
    <property type="entry name" value="TET_fam"/>
</dbReference>
<dbReference type="GO" id="GO:0005634">
    <property type="term" value="C:nucleus"/>
    <property type="evidence" value="ECO:0007669"/>
    <property type="project" value="UniProtKB-SubCell"/>
</dbReference>
<dbReference type="SMART" id="SM00360">
    <property type="entry name" value="RRM"/>
    <property type="match status" value="1"/>
</dbReference>
<dbReference type="InParanoid" id="A0A7J7CVD9"/>
<evidence type="ECO:0000313" key="7">
    <source>
        <dbReference type="Proteomes" id="UP000593562"/>
    </source>
</evidence>
<sequence length="131" mass="14741">MPIASNSGKGAPSNGSIYVCNLPYGTDETMLAEFFGTIGLLKKDKRTGQPKIWLYRDKETKEPKGDAMITFEDPHAALAASLPLNGSTRRIFMETLSEFLWQNLRAKTSTCITRRHIQPVIILVVWKVLWT</sequence>
<evidence type="ECO:0000256" key="2">
    <source>
        <dbReference type="ARBA" id="ARBA00022884"/>
    </source>
</evidence>
<keyword evidence="3" id="KW-0539">Nucleus</keyword>
<keyword evidence="7" id="KW-1185">Reference proteome</keyword>
<dbReference type="Pfam" id="PF00076">
    <property type="entry name" value="RRM_1"/>
    <property type="match status" value="1"/>
</dbReference>
<evidence type="ECO:0000256" key="3">
    <source>
        <dbReference type="ARBA" id="ARBA00023242"/>
    </source>
</evidence>
<dbReference type="InterPro" id="IPR035979">
    <property type="entry name" value="RBD_domain_sf"/>
</dbReference>